<name>A0ABT2EC14_9GAMM</name>
<comment type="caution">
    <text evidence="2">The sequence shown here is derived from an EMBL/GenBank/DDBJ whole genome shotgun (WGS) entry which is preliminary data.</text>
</comment>
<evidence type="ECO:0000313" key="3">
    <source>
        <dbReference type="Proteomes" id="UP001165542"/>
    </source>
</evidence>
<gene>
    <name evidence="2" type="ORF">LLY24_07295</name>
</gene>
<feature type="compositionally biased region" description="Polar residues" evidence="1">
    <location>
        <begin position="64"/>
        <end position="74"/>
    </location>
</feature>
<reference evidence="2" key="1">
    <citation type="submission" date="2021-11" db="EMBL/GenBank/DDBJ databases">
        <title>Halomonas sp., isolated from a coastal aquaculture zone in Dongshan Bay.</title>
        <authorList>
            <person name="Lin W."/>
        </authorList>
    </citation>
    <scope>NUCLEOTIDE SEQUENCE</scope>
    <source>
        <strain evidence="2">Yzlin-01</strain>
    </source>
</reference>
<accession>A0ABT2EC14</accession>
<organism evidence="2 3">
    <name type="scientific">Halomonas dongshanensis</name>
    <dbReference type="NCBI Taxonomy" id="2890835"/>
    <lineage>
        <taxon>Bacteria</taxon>
        <taxon>Pseudomonadati</taxon>
        <taxon>Pseudomonadota</taxon>
        <taxon>Gammaproteobacteria</taxon>
        <taxon>Oceanospirillales</taxon>
        <taxon>Halomonadaceae</taxon>
        <taxon>Halomonas</taxon>
    </lineage>
</organism>
<feature type="region of interest" description="Disordered" evidence="1">
    <location>
        <begin position="49"/>
        <end position="74"/>
    </location>
</feature>
<proteinExistence type="predicted"/>
<evidence type="ECO:0000313" key="2">
    <source>
        <dbReference type="EMBL" id="MCS2609118.1"/>
    </source>
</evidence>
<protein>
    <submittedName>
        <fullName evidence="2">Uncharacterized protein</fullName>
    </submittedName>
</protein>
<dbReference type="Proteomes" id="UP001165542">
    <property type="component" value="Unassembled WGS sequence"/>
</dbReference>
<dbReference type="RefSeq" id="WP_259035629.1">
    <property type="nucleotide sequence ID" value="NZ_JAJISC010000003.1"/>
</dbReference>
<evidence type="ECO:0000256" key="1">
    <source>
        <dbReference type="SAM" id="MobiDB-lite"/>
    </source>
</evidence>
<keyword evidence="3" id="KW-1185">Reference proteome</keyword>
<dbReference type="EMBL" id="JAJISC010000003">
    <property type="protein sequence ID" value="MCS2609118.1"/>
    <property type="molecule type" value="Genomic_DNA"/>
</dbReference>
<sequence>MLNFQLPPFFHKDDNPINIKTTNIKTHQYKNLALSLPALAKAGGASVGKAQRLCDNPPPPGRVTTWQTVDMSHL</sequence>